<evidence type="ECO:0000256" key="1">
    <source>
        <dbReference type="SAM" id="MobiDB-lite"/>
    </source>
</evidence>
<sequence length="102" mass="11428">MVCVHVRVCEREGRKAQTLVRGCKGYTTLAAHYPSEGCKCVLLLRYVQLKSSSVPSDIVGNPSRTKSFTHHRAAGYVEDDYDDDDVKPGYDRKQSSQSSCER</sequence>
<reference evidence="3" key="2">
    <citation type="submission" date="2020-05" db="UniProtKB">
        <authorList>
            <consortium name="EnsemblMetazoa"/>
        </authorList>
    </citation>
    <scope>IDENTIFICATION</scope>
</reference>
<feature type="region of interest" description="Disordered" evidence="1">
    <location>
        <begin position="58"/>
        <end position="102"/>
    </location>
</feature>
<dbReference type="GO" id="GO:0005840">
    <property type="term" value="C:ribosome"/>
    <property type="evidence" value="ECO:0007669"/>
    <property type="project" value="UniProtKB-KW"/>
</dbReference>
<dbReference type="AlphaFoldDB" id="A0A084WFW0"/>
<dbReference type="Proteomes" id="UP000030765">
    <property type="component" value="Unassembled WGS sequence"/>
</dbReference>
<keyword evidence="4" id="KW-1185">Reference proteome</keyword>
<dbReference type="EnsemblMetazoa" id="ASIC017255-RA">
    <property type="protein sequence ID" value="ASIC017255-PA"/>
    <property type="gene ID" value="ASIC017255"/>
</dbReference>
<accession>A0A084WFW0</accession>
<evidence type="ECO:0000313" key="2">
    <source>
        <dbReference type="EMBL" id="KFB49104.1"/>
    </source>
</evidence>
<proteinExistence type="predicted"/>
<name>A0A084WFW0_ANOSI</name>
<organism evidence="2">
    <name type="scientific">Anopheles sinensis</name>
    <name type="common">Mosquito</name>
    <dbReference type="NCBI Taxonomy" id="74873"/>
    <lineage>
        <taxon>Eukaryota</taxon>
        <taxon>Metazoa</taxon>
        <taxon>Ecdysozoa</taxon>
        <taxon>Arthropoda</taxon>
        <taxon>Hexapoda</taxon>
        <taxon>Insecta</taxon>
        <taxon>Pterygota</taxon>
        <taxon>Neoptera</taxon>
        <taxon>Endopterygota</taxon>
        <taxon>Diptera</taxon>
        <taxon>Nematocera</taxon>
        <taxon>Culicoidea</taxon>
        <taxon>Culicidae</taxon>
        <taxon>Anophelinae</taxon>
        <taxon>Anopheles</taxon>
    </lineage>
</organism>
<evidence type="ECO:0000313" key="3">
    <source>
        <dbReference type="EnsemblMetazoa" id="ASIC017255-PA"/>
    </source>
</evidence>
<feature type="compositionally biased region" description="Basic and acidic residues" evidence="1">
    <location>
        <begin position="86"/>
        <end position="102"/>
    </location>
</feature>
<dbReference type="EMBL" id="KE525343">
    <property type="protein sequence ID" value="KFB49104.1"/>
    <property type="molecule type" value="Genomic_DNA"/>
</dbReference>
<keyword evidence="2" id="KW-0689">Ribosomal protein</keyword>
<protein>
    <submittedName>
        <fullName evidence="2 3">50S ribosomal protein L22</fullName>
    </submittedName>
</protein>
<dbReference type="VEuPathDB" id="VectorBase:ASIC017255"/>
<keyword evidence="2" id="KW-0687">Ribonucleoprotein</keyword>
<reference evidence="2 4" key="1">
    <citation type="journal article" date="2014" name="BMC Genomics">
        <title>Genome sequence of Anopheles sinensis provides insight into genetics basis of mosquito competence for malaria parasites.</title>
        <authorList>
            <person name="Zhou D."/>
            <person name="Zhang D."/>
            <person name="Ding G."/>
            <person name="Shi L."/>
            <person name="Hou Q."/>
            <person name="Ye Y."/>
            <person name="Xu Y."/>
            <person name="Zhou H."/>
            <person name="Xiong C."/>
            <person name="Li S."/>
            <person name="Yu J."/>
            <person name="Hong S."/>
            <person name="Yu X."/>
            <person name="Zou P."/>
            <person name="Chen C."/>
            <person name="Chang X."/>
            <person name="Wang W."/>
            <person name="Lv Y."/>
            <person name="Sun Y."/>
            <person name="Ma L."/>
            <person name="Shen B."/>
            <person name="Zhu C."/>
        </authorList>
    </citation>
    <scope>NUCLEOTIDE SEQUENCE [LARGE SCALE GENOMIC DNA]</scope>
</reference>
<dbReference type="EMBL" id="ATLV01023406">
    <property type="status" value="NOT_ANNOTATED_CDS"/>
    <property type="molecule type" value="Genomic_DNA"/>
</dbReference>
<evidence type="ECO:0000313" key="4">
    <source>
        <dbReference type="Proteomes" id="UP000030765"/>
    </source>
</evidence>
<gene>
    <name evidence="2" type="ORF">ZHAS_00017255</name>
</gene>